<comment type="similarity">
    <text evidence="4">Belongs to the Nudix hydrolase family.</text>
</comment>
<dbReference type="InterPro" id="IPR015797">
    <property type="entry name" value="NUDIX_hydrolase-like_dom_sf"/>
</dbReference>
<dbReference type="PROSITE" id="PS51462">
    <property type="entry name" value="NUDIX"/>
    <property type="match status" value="1"/>
</dbReference>
<comment type="caution">
    <text evidence="6">The sequence shown here is derived from an EMBL/GenBank/DDBJ whole genome shotgun (WGS) entry which is preliminary data.</text>
</comment>
<gene>
    <name evidence="6" type="ORF">BJ095_10750</name>
</gene>
<dbReference type="AlphaFoldDB" id="A0A318TPS1"/>
<protein>
    <submittedName>
        <fullName evidence="6">8-oxo-dGTP diphosphatase</fullName>
    </submittedName>
</protein>
<accession>A0A318TPS1</accession>
<dbReference type="InterPro" id="IPR000086">
    <property type="entry name" value="NUDIX_hydrolase_dom"/>
</dbReference>
<evidence type="ECO:0000256" key="4">
    <source>
        <dbReference type="RuleBase" id="RU003476"/>
    </source>
</evidence>
<dbReference type="GO" id="GO:0016787">
    <property type="term" value="F:hydrolase activity"/>
    <property type="evidence" value="ECO:0007669"/>
    <property type="project" value="UniProtKB-KW"/>
</dbReference>
<dbReference type="PROSITE" id="PS00893">
    <property type="entry name" value="NUDIX_BOX"/>
    <property type="match status" value="1"/>
</dbReference>
<evidence type="ECO:0000259" key="5">
    <source>
        <dbReference type="PROSITE" id="PS51462"/>
    </source>
</evidence>
<dbReference type="InterPro" id="IPR020476">
    <property type="entry name" value="Nudix_hydrolase"/>
</dbReference>
<dbReference type="OrthoDB" id="9787880at2"/>
<evidence type="ECO:0000313" key="7">
    <source>
        <dbReference type="Proteomes" id="UP000247416"/>
    </source>
</evidence>
<evidence type="ECO:0000256" key="3">
    <source>
        <dbReference type="ARBA" id="ARBA00022842"/>
    </source>
</evidence>
<dbReference type="EMBL" id="QJTJ01000007">
    <property type="protein sequence ID" value="PYF06816.1"/>
    <property type="molecule type" value="Genomic_DNA"/>
</dbReference>
<dbReference type="InterPro" id="IPR020084">
    <property type="entry name" value="NUDIX_hydrolase_CS"/>
</dbReference>
<comment type="cofactor">
    <cofactor evidence="1">
        <name>Mg(2+)</name>
        <dbReference type="ChEBI" id="CHEBI:18420"/>
    </cofactor>
</comment>
<dbReference type="PANTHER" id="PTHR43046">
    <property type="entry name" value="GDP-MANNOSE MANNOSYL HYDROLASE"/>
    <property type="match status" value="1"/>
</dbReference>
<dbReference type="Gene3D" id="3.90.79.10">
    <property type="entry name" value="Nucleoside Triphosphate Pyrophosphohydrolase"/>
    <property type="match status" value="1"/>
</dbReference>
<evidence type="ECO:0000313" key="6">
    <source>
        <dbReference type="EMBL" id="PYF06816.1"/>
    </source>
</evidence>
<name>A0A318TPS1_9BACL</name>
<dbReference type="PANTHER" id="PTHR43046:SF12">
    <property type="entry name" value="GDP-MANNOSE MANNOSYL HYDROLASE"/>
    <property type="match status" value="1"/>
</dbReference>
<reference evidence="6 7" key="1">
    <citation type="submission" date="2018-06" db="EMBL/GenBank/DDBJ databases">
        <title>Genomic Encyclopedia of Archaeal and Bacterial Type Strains, Phase II (KMG-II): from individual species to whole genera.</title>
        <authorList>
            <person name="Goeker M."/>
        </authorList>
    </citation>
    <scope>NUCLEOTIDE SEQUENCE [LARGE SCALE GENOMIC DNA]</scope>
    <source>
        <strain evidence="6 7">KACC 16626</strain>
    </source>
</reference>
<dbReference type="Pfam" id="PF00293">
    <property type="entry name" value="NUDIX"/>
    <property type="match status" value="1"/>
</dbReference>
<keyword evidence="2 4" id="KW-0378">Hydrolase</keyword>
<feature type="domain" description="Nudix hydrolase" evidence="5">
    <location>
        <begin position="2"/>
        <end position="139"/>
    </location>
</feature>
<evidence type="ECO:0000256" key="2">
    <source>
        <dbReference type="ARBA" id="ARBA00022801"/>
    </source>
</evidence>
<organism evidence="6 7">
    <name type="scientific">Ureibacillus chungkukjangi</name>
    <dbReference type="NCBI Taxonomy" id="1202712"/>
    <lineage>
        <taxon>Bacteria</taxon>
        <taxon>Bacillati</taxon>
        <taxon>Bacillota</taxon>
        <taxon>Bacilli</taxon>
        <taxon>Bacillales</taxon>
        <taxon>Caryophanaceae</taxon>
        <taxon>Ureibacillus</taxon>
    </lineage>
</organism>
<dbReference type="RefSeq" id="WP_107934488.1">
    <property type="nucleotide sequence ID" value="NZ_CP085009.1"/>
</dbReference>
<dbReference type="Proteomes" id="UP000247416">
    <property type="component" value="Unassembled WGS sequence"/>
</dbReference>
<evidence type="ECO:0000256" key="1">
    <source>
        <dbReference type="ARBA" id="ARBA00001946"/>
    </source>
</evidence>
<sequence>MKRIDVVSALIYDVQGNILLVKNRKGDSFYWGLPGGAVESGETLEEAVVREVSEETGFTIEVAGLSSLREVFFDKKNHHALIVTFFAKIIGGEININDPDGEIEEVKWVDIETARELMAHLFDMLRINPETHKIPAFYEFEGTQ</sequence>
<dbReference type="PRINTS" id="PR00502">
    <property type="entry name" value="NUDIXFAMILY"/>
</dbReference>
<proteinExistence type="inferred from homology"/>
<keyword evidence="7" id="KW-1185">Reference proteome</keyword>
<dbReference type="SUPFAM" id="SSF55811">
    <property type="entry name" value="Nudix"/>
    <property type="match status" value="1"/>
</dbReference>
<keyword evidence="3" id="KW-0460">Magnesium</keyword>